<dbReference type="AlphaFoldDB" id="A0AA94EDW6"/>
<evidence type="ECO:0000313" key="1">
    <source>
        <dbReference type="EMBL" id="RUO40209.1"/>
    </source>
</evidence>
<name>A0AA94EDW6_9GAMM</name>
<comment type="caution">
    <text evidence="1">The sequence shown here is derived from an EMBL/GenBank/DDBJ whole genome shotgun (WGS) entry which is preliminary data.</text>
</comment>
<gene>
    <name evidence="1" type="ORF">CWE23_11390</name>
</gene>
<evidence type="ECO:0000313" key="2">
    <source>
        <dbReference type="Proteomes" id="UP000286680"/>
    </source>
</evidence>
<proteinExistence type="predicted"/>
<dbReference type="Proteomes" id="UP000286680">
    <property type="component" value="Unassembled WGS sequence"/>
</dbReference>
<accession>A0AA94EDW6</accession>
<reference evidence="2" key="1">
    <citation type="journal article" date="2018" name="Front. Microbiol.">
        <title>Genome-Based Analysis Reveals the Taxonomy and Diversity of the Family Idiomarinaceae.</title>
        <authorList>
            <person name="Liu Y."/>
            <person name="Lai Q."/>
            <person name="Shao Z."/>
        </authorList>
    </citation>
    <scope>NUCLEOTIDE SEQUENCE [LARGE SCALE GENOMIC DNA]</scope>
    <source>
        <strain evidence="2">SN-14</strain>
    </source>
</reference>
<sequence>MSSSETQHTAAQCQAPSNQVTWSNWAKGESRSAQFHFIDLFELLFSSSDSAKKSTERFNQQSSL</sequence>
<dbReference type="EMBL" id="PIPS01000004">
    <property type="protein sequence ID" value="RUO40209.1"/>
    <property type="molecule type" value="Genomic_DNA"/>
</dbReference>
<organism evidence="1 2">
    <name type="scientific">Idiomarina aquatica</name>
    <dbReference type="NCBI Taxonomy" id="1327752"/>
    <lineage>
        <taxon>Bacteria</taxon>
        <taxon>Pseudomonadati</taxon>
        <taxon>Pseudomonadota</taxon>
        <taxon>Gammaproteobacteria</taxon>
        <taxon>Alteromonadales</taxon>
        <taxon>Idiomarinaceae</taxon>
        <taxon>Idiomarina</taxon>
    </lineage>
</organism>
<keyword evidence="2" id="KW-1185">Reference proteome</keyword>
<protein>
    <submittedName>
        <fullName evidence="1">Uncharacterized protein</fullName>
    </submittedName>
</protein>